<feature type="compositionally biased region" description="Low complexity" evidence="1">
    <location>
        <begin position="228"/>
        <end position="246"/>
    </location>
</feature>
<dbReference type="OrthoDB" id="2758521at2759"/>
<evidence type="ECO:0000256" key="3">
    <source>
        <dbReference type="SAM" id="SignalP"/>
    </source>
</evidence>
<evidence type="ECO:0000256" key="1">
    <source>
        <dbReference type="SAM" id="MobiDB-lite"/>
    </source>
</evidence>
<accession>A0A8H6ZY21</accession>
<evidence type="ECO:0000313" key="5">
    <source>
        <dbReference type="Proteomes" id="UP000623687"/>
    </source>
</evidence>
<feature type="compositionally biased region" description="Low complexity" evidence="1">
    <location>
        <begin position="275"/>
        <end position="289"/>
    </location>
</feature>
<keyword evidence="2" id="KW-0472">Membrane</keyword>
<feature type="region of interest" description="Disordered" evidence="1">
    <location>
        <begin position="275"/>
        <end position="299"/>
    </location>
</feature>
<dbReference type="EMBL" id="JACETU010000004">
    <property type="protein sequence ID" value="KAF7430957.1"/>
    <property type="molecule type" value="Genomic_DNA"/>
</dbReference>
<keyword evidence="2" id="KW-1133">Transmembrane helix</keyword>
<evidence type="ECO:0000313" key="4">
    <source>
        <dbReference type="EMBL" id="KAF7430957.1"/>
    </source>
</evidence>
<gene>
    <name evidence="4" type="ORF">PC9H_006672</name>
</gene>
<dbReference type="GeneID" id="59376490"/>
<feature type="transmembrane region" description="Helical" evidence="2">
    <location>
        <begin position="304"/>
        <end position="327"/>
    </location>
</feature>
<sequence length="451" mass="48886">MNALHVQIPRFSLLGVVWLALASAAVPVASMGIFTNFTIDDNSTRFQYLPEGSWTLGSTPFLQLDPLQLSAGTWHGATGNPQDTSLREIHLNFTAVYVFCVMANQPPQAPEKPFDTFAAYKFLIDDVVVGEFRHEAEDTTEYFYNTPVYVNTSLPNKDHRFTILLDSVDRPALMLFDYLVYSTMSSPSATPSVSFPSLRTDVFSVADDIFSVVTNIIGEVVSKVRNGVTPSATTTPPAVTSSLPTSQHPASPTSSQLALTTYTYTSSASITPTYITSSSQPSPSLGSGSDKNIAPETGKSDDTVVIVGGTLGSIVLFILAMIIVLLMRRTLATKDPLQVWRPWRRYGHFMSLSLLNRLSVHPLNPEDATTPLGPPPINAQGEVLGQQLGARPSVPALGPPATRDLDQSLVVAPNNVDRPSPPAIMAPYNTDTNDWLSDYGLPDEPLPEYVP</sequence>
<proteinExistence type="predicted"/>
<feature type="region of interest" description="Disordered" evidence="1">
    <location>
        <begin position="227"/>
        <end position="254"/>
    </location>
</feature>
<keyword evidence="5" id="KW-1185">Reference proteome</keyword>
<dbReference type="AlphaFoldDB" id="A0A8H6ZY21"/>
<dbReference type="VEuPathDB" id="FungiDB:PC9H_006672"/>
<name>A0A8H6ZY21_PLEOS</name>
<organism evidence="4 5">
    <name type="scientific">Pleurotus ostreatus</name>
    <name type="common">Oyster mushroom</name>
    <name type="synonym">White-rot fungus</name>
    <dbReference type="NCBI Taxonomy" id="5322"/>
    <lineage>
        <taxon>Eukaryota</taxon>
        <taxon>Fungi</taxon>
        <taxon>Dikarya</taxon>
        <taxon>Basidiomycota</taxon>
        <taxon>Agaricomycotina</taxon>
        <taxon>Agaricomycetes</taxon>
        <taxon>Agaricomycetidae</taxon>
        <taxon>Agaricales</taxon>
        <taxon>Pleurotineae</taxon>
        <taxon>Pleurotaceae</taxon>
        <taxon>Pleurotus</taxon>
    </lineage>
</organism>
<dbReference type="Proteomes" id="UP000623687">
    <property type="component" value="Unassembled WGS sequence"/>
</dbReference>
<keyword evidence="2" id="KW-0812">Transmembrane</keyword>
<evidence type="ECO:0000256" key="2">
    <source>
        <dbReference type="SAM" id="Phobius"/>
    </source>
</evidence>
<feature type="region of interest" description="Disordered" evidence="1">
    <location>
        <begin position="413"/>
        <end position="451"/>
    </location>
</feature>
<keyword evidence="3" id="KW-0732">Signal</keyword>
<dbReference type="RefSeq" id="XP_036632235.1">
    <property type="nucleotide sequence ID" value="XM_036776216.1"/>
</dbReference>
<protein>
    <submittedName>
        <fullName evidence="4">Uncharacterized protein</fullName>
    </submittedName>
</protein>
<reference evidence="4" key="1">
    <citation type="submission" date="2019-07" db="EMBL/GenBank/DDBJ databases">
        <authorList>
            <person name="Palmer J.M."/>
        </authorList>
    </citation>
    <scope>NUCLEOTIDE SEQUENCE</scope>
    <source>
        <strain evidence="4">PC9</strain>
    </source>
</reference>
<comment type="caution">
    <text evidence="4">The sequence shown here is derived from an EMBL/GenBank/DDBJ whole genome shotgun (WGS) entry which is preliminary data.</text>
</comment>
<feature type="chain" id="PRO_5034971458" evidence="3">
    <location>
        <begin position="25"/>
        <end position="451"/>
    </location>
</feature>
<feature type="signal peptide" evidence="3">
    <location>
        <begin position="1"/>
        <end position="24"/>
    </location>
</feature>